<dbReference type="GO" id="GO:0043565">
    <property type="term" value="F:sequence-specific DNA binding"/>
    <property type="evidence" value="ECO:0007669"/>
    <property type="project" value="InterPro"/>
</dbReference>
<dbReference type="InterPro" id="IPR020449">
    <property type="entry name" value="Tscrpt_reg_AraC-type_HTH"/>
</dbReference>
<dbReference type="InterPro" id="IPR018060">
    <property type="entry name" value="HTH_AraC"/>
</dbReference>
<dbReference type="PANTHER" id="PTHR43280">
    <property type="entry name" value="ARAC-FAMILY TRANSCRIPTIONAL REGULATOR"/>
    <property type="match status" value="1"/>
</dbReference>
<dbReference type="PANTHER" id="PTHR43280:SF2">
    <property type="entry name" value="HTH-TYPE TRANSCRIPTIONAL REGULATOR EXSA"/>
    <property type="match status" value="1"/>
</dbReference>
<keyword evidence="2 5" id="KW-0238">DNA-binding</keyword>
<evidence type="ECO:0000313" key="5">
    <source>
        <dbReference type="EMBL" id="CCO47093.1"/>
    </source>
</evidence>
<dbReference type="SUPFAM" id="SSF46689">
    <property type="entry name" value="Homeodomain-like"/>
    <property type="match status" value="1"/>
</dbReference>
<proteinExistence type="predicted"/>
<gene>
    <name evidence="5" type="ORF">VIBNISOn1_220011</name>
</gene>
<dbReference type="Proteomes" id="UP000018211">
    <property type="component" value="Unassembled WGS sequence"/>
</dbReference>
<comment type="caution">
    <text evidence="5">The sequence shown here is derived from an EMBL/GenBank/DDBJ whole genome shotgun (WGS) entry which is preliminary data.</text>
</comment>
<dbReference type="PROSITE" id="PS01124">
    <property type="entry name" value="HTH_ARAC_FAMILY_2"/>
    <property type="match status" value="1"/>
</dbReference>
<keyword evidence="3" id="KW-0804">Transcription</keyword>
<dbReference type="EMBL" id="CAOF01000112">
    <property type="protein sequence ID" value="CCO47093.1"/>
    <property type="molecule type" value="Genomic_DNA"/>
</dbReference>
<dbReference type="GeneID" id="97544108"/>
<dbReference type="GO" id="GO:0003700">
    <property type="term" value="F:DNA-binding transcription factor activity"/>
    <property type="evidence" value="ECO:0007669"/>
    <property type="project" value="InterPro"/>
</dbReference>
<keyword evidence="1" id="KW-0805">Transcription regulation</keyword>
<evidence type="ECO:0000259" key="4">
    <source>
        <dbReference type="PROSITE" id="PS01124"/>
    </source>
</evidence>
<dbReference type="Pfam" id="PF12833">
    <property type="entry name" value="HTH_18"/>
    <property type="match status" value="1"/>
</dbReference>
<dbReference type="PRINTS" id="PR00032">
    <property type="entry name" value="HTHARAC"/>
</dbReference>
<protein>
    <submittedName>
        <fullName evidence="5">AraC-type DNA-binding domain-containing protein</fullName>
    </submittedName>
</protein>
<evidence type="ECO:0000313" key="6">
    <source>
        <dbReference type="Proteomes" id="UP000018211"/>
    </source>
</evidence>
<name>A0AAV2VRM0_9VIBR</name>
<dbReference type="InterPro" id="IPR009057">
    <property type="entry name" value="Homeodomain-like_sf"/>
</dbReference>
<feature type="domain" description="HTH araC/xylS-type" evidence="4">
    <location>
        <begin position="166"/>
        <end position="263"/>
    </location>
</feature>
<reference evidence="5 6" key="1">
    <citation type="journal article" date="2013" name="ISME J.">
        <title>Comparative genomics of pathogenic lineages of Vibrio nigripulchritudo identifies virulence-associated traits.</title>
        <authorList>
            <person name="Goudenege D."/>
            <person name="Labreuche Y."/>
            <person name="Krin E."/>
            <person name="Ansquer D."/>
            <person name="Mangenot S."/>
            <person name="Calteau A."/>
            <person name="Medigue C."/>
            <person name="Mazel D."/>
            <person name="Polz M.F."/>
            <person name="Le Roux F."/>
        </authorList>
    </citation>
    <scope>NUCLEOTIDE SEQUENCE [LARGE SCALE GENOMIC DNA]</scope>
    <source>
        <strain evidence="5 6">SOn1</strain>
    </source>
</reference>
<dbReference type="PROSITE" id="PS00041">
    <property type="entry name" value="HTH_ARAC_FAMILY_1"/>
    <property type="match status" value="1"/>
</dbReference>
<evidence type="ECO:0000256" key="1">
    <source>
        <dbReference type="ARBA" id="ARBA00023015"/>
    </source>
</evidence>
<dbReference type="RefSeq" id="WP_004408256.1">
    <property type="nucleotide sequence ID" value="NZ_LK391965.1"/>
</dbReference>
<dbReference type="SMART" id="SM00342">
    <property type="entry name" value="HTH_ARAC"/>
    <property type="match status" value="1"/>
</dbReference>
<dbReference type="AlphaFoldDB" id="A0AAV2VRM0"/>
<dbReference type="Gene3D" id="1.10.10.60">
    <property type="entry name" value="Homeodomain-like"/>
    <property type="match status" value="1"/>
</dbReference>
<organism evidence="5 6">
    <name type="scientific">Vibrio nigripulchritudo SOn1</name>
    <dbReference type="NCBI Taxonomy" id="1238450"/>
    <lineage>
        <taxon>Bacteria</taxon>
        <taxon>Pseudomonadati</taxon>
        <taxon>Pseudomonadota</taxon>
        <taxon>Gammaproteobacteria</taxon>
        <taxon>Vibrionales</taxon>
        <taxon>Vibrionaceae</taxon>
        <taxon>Vibrio</taxon>
    </lineage>
</organism>
<sequence>MANVTLQKFSNFQQRSRDRYHAANPVIFMVIEGSASFKFPDGVIGKLNSGEFTLMDISLLTDVKTDQPNNAINATAIHLDTSILQSIKAGTEDYVFGKQENSFVKYDADDVTAQSIQDLLIGILAESNGPNETAEFLARALVSEMLKINPSLRRLIHNSFELKVSQRVIQHIEKNIRNEISLESVSRTLGMSPATLKRRLAAEELSFSHLLKEKRINYAANQLRASHESICEIAFQSGFKSAAHFSTAFKSIQGMTPKEFRSRINWNREELRHATV</sequence>
<accession>A0AAV2VRM0</accession>
<evidence type="ECO:0000256" key="3">
    <source>
        <dbReference type="ARBA" id="ARBA00023163"/>
    </source>
</evidence>
<dbReference type="InterPro" id="IPR018062">
    <property type="entry name" value="HTH_AraC-typ_CS"/>
</dbReference>
<evidence type="ECO:0000256" key="2">
    <source>
        <dbReference type="ARBA" id="ARBA00023125"/>
    </source>
</evidence>